<name>A0A0D2JFF4_9CHLO</name>
<feature type="compositionally biased region" description="Polar residues" evidence="1">
    <location>
        <begin position="563"/>
        <end position="584"/>
    </location>
</feature>
<dbReference type="GeneID" id="25742638"/>
<dbReference type="Proteomes" id="UP000054498">
    <property type="component" value="Unassembled WGS sequence"/>
</dbReference>
<feature type="non-terminal residue" evidence="2">
    <location>
        <position position="619"/>
    </location>
</feature>
<dbReference type="AlphaFoldDB" id="A0A0D2JFF4"/>
<sequence length="619" mass="62937">MSTWEIHSSASSEDDAAAAPLTFTRSRPRRRAKALADAESPPQEDAMLARRLSGAFCAHRAATPPTLGAAAPWGTPALPRAPLQVVQVQNGNCVSPQVTIFKQQHQQQQQQQRQQQQQQQPAPALFKPWASSAGLAPASPDWSPRPASSGGGGGTGSAGRSSSTSSEVSARLKSRGSSKSGRATPDVWYSPSPAASPVASPAAPPAASRVVSPAASPAASPSAPRAMLPATSPATSPARRSPGGSDRSNDSGRRMGWSRAAADVQHTEEEQQQQQNQQHRLPWQSGSPAQVQEAPSPHSALDADATPTSMPDSARRRTVPAVAEGVDRPHLPLVAPASPAAASSAPGPPATPAMGLVLATPGPTPRATILDPYTPWLRTTTKPPRRGGYRSGLFGDPGSGGEDDCCSASGSSVGSMGLLSSPSPSPEQGEGQRTRGGGAWRLGAGGDGCGRERSSESLTRQPLQPPLPPQQQQPASCTSPPPRAMNGGDSPDSWRPTTATRQRAGRARVLLSDSESQGAASGPPSPAAPSVWLGGGAHRQEPRAASPQLQAAAASESGWTPGISGSSSAEPQRSGRAASTTARSPDSFGPGGWGSRRRSGGGGGSGSEHGGDSGSSGGG</sequence>
<evidence type="ECO:0000313" key="3">
    <source>
        <dbReference type="Proteomes" id="UP000054498"/>
    </source>
</evidence>
<feature type="compositionally biased region" description="Low complexity" evidence="1">
    <location>
        <begin position="407"/>
        <end position="431"/>
    </location>
</feature>
<dbReference type="RefSeq" id="XP_013897222.1">
    <property type="nucleotide sequence ID" value="XM_014041768.1"/>
</dbReference>
<evidence type="ECO:0000313" key="2">
    <source>
        <dbReference type="EMBL" id="KIY98202.1"/>
    </source>
</evidence>
<dbReference type="STRING" id="145388.A0A0D2JFF4"/>
<accession>A0A0D2JFF4</accession>
<feature type="compositionally biased region" description="Low complexity" evidence="1">
    <location>
        <begin position="544"/>
        <end position="555"/>
    </location>
</feature>
<reference evidence="2 3" key="1">
    <citation type="journal article" date="2013" name="BMC Genomics">
        <title>Reconstruction of the lipid metabolism for the microalga Monoraphidium neglectum from its genome sequence reveals characteristics suitable for biofuel production.</title>
        <authorList>
            <person name="Bogen C."/>
            <person name="Al-Dilaimi A."/>
            <person name="Albersmeier A."/>
            <person name="Wichmann J."/>
            <person name="Grundmann M."/>
            <person name="Rupp O."/>
            <person name="Lauersen K.J."/>
            <person name="Blifernez-Klassen O."/>
            <person name="Kalinowski J."/>
            <person name="Goesmann A."/>
            <person name="Mussgnug J.H."/>
            <person name="Kruse O."/>
        </authorList>
    </citation>
    <scope>NUCLEOTIDE SEQUENCE [LARGE SCALE GENOMIC DNA]</scope>
    <source>
        <strain evidence="2 3">SAG 48.87</strain>
    </source>
</reference>
<feature type="compositionally biased region" description="Gly residues" evidence="1">
    <location>
        <begin position="589"/>
        <end position="619"/>
    </location>
</feature>
<feature type="region of interest" description="Disordered" evidence="1">
    <location>
        <begin position="105"/>
        <end position="124"/>
    </location>
</feature>
<proteinExistence type="predicted"/>
<protein>
    <submittedName>
        <fullName evidence="2">Uncharacterized protein</fullName>
    </submittedName>
</protein>
<organism evidence="2 3">
    <name type="scientific">Monoraphidium neglectum</name>
    <dbReference type="NCBI Taxonomy" id="145388"/>
    <lineage>
        <taxon>Eukaryota</taxon>
        <taxon>Viridiplantae</taxon>
        <taxon>Chlorophyta</taxon>
        <taxon>core chlorophytes</taxon>
        <taxon>Chlorophyceae</taxon>
        <taxon>CS clade</taxon>
        <taxon>Sphaeropleales</taxon>
        <taxon>Selenastraceae</taxon>
        <taxon>Monoraphidium</taxon>
    </lineage>
</organism>
<feature type="region of interest" description="Disordered" evidence="1">
    <location>
        <begin position="1"/>
        <end position="46"/>
    </location>
</feature>
<dbReference type="EMBL" id="KK102273">
    <property type="protein sequence ID" value="KIY98202.1"/>
    <property type="molecule type" value="Genomic_DNA"/>
</dbReference>
<keyword evidence="3" id="KW-1185">Reference proteome</keyword>
<feature type="region of interest" description="Disordered" evidence="1">
    <location>
        <begin position="131"/>
        <end position="619"/>
    </location>
</feature>
<feature type="compositionally biased region" description="Low complexity" evidence="1">
    <location>
        <begin position="158"/>
        <end position="183"/>
    </location>
</feature>
<feature type="compositionally biased region" description="Low complexity" evidence="1">
    <location>
        <begin position="335"/>
        <end position="345"/>
    </location>
</feature>
<evidence type="ECO:0000256" key="1">
    <source>
        <dbReference type="SAM" id="MobiDB-lite"/>
    </source>
</evidence>
<feature type="compositionally biased region" description="Low complexity" evidence="1">
    <location>
        <begin position="105"/>
        <end position="120"/>
    </location>
</feature>
<gene>
    <name evidence="2" type="ORF">MNEG_9763</name>
</gene>
<dbReference type="KEGG" id="mng:MNEG_9763"/>
<feature type="compositionally biased region" description="Gly residues" evidence="1">
    <location>
        <begin position="434"/>
        <end position="448"/>
    </location>
</feature>
<feature type="compositionally biased region" description="Low complexity" evidence="1">
    <location>
        <begin position="190"/>
        <end position="226"/>
    </location>
</feature>